<feature type="compositionally biased region" description="Pro residues" evidence="1">
    <location>
        <begin position="105"/>
        <end position="116"/>
    </location>
</feature>
<evidence type="ECO:0000256" key="1">
    <source>
        <dbReference type="SAM" id="MobiDB-lite"/>
    </source>
</evidence>
<feature type="non-terminal residue" evidence="2">
    <location>
        <position position="1"/>
    </location>
</feature>
<evidence type="ECO:0000313" key="3">
    <source>
        <dbReference type="Proteomes" id="UP000784294"/>
    </source>
</evidence>
<accession>A0A3S5FEI5</accession>
<keyword evidence="3" id="KW-1185">Reference proteome</keyword>
<organism evidence="2 3">
    <name type="scientific">Protopolystoma xenopodis</name>
    <dbReference type="NCBI Taxonomy" id="117903"/>
    <lineage>
        <taxon>Eukaryota</taxon>
        <taxon>Metazoa</taxon>
        <taxon>Spiralia</taxon>
        <taxon>Lophotrochozoa</taxon>
        <taxon>Platyhelminthes</taxon>
        <taxon>Monogenea</taxon>
        <taxon>Polyopisthocotylea</taxon>
        <taxon>Polystomatidea</taxon>
        <taxon>Polystomatidae</taxon>
        <taxon>Protopolystoma</taxon>
    </lineage>
</organism>
<dbReference type="Proteomes" id="UP000784294">
    <property type="component" value="Unassembled WGS sequence"/>
</dbReference>
<reference evidence="2" key="1">
    <citation type="submission" date="2018-11" db="EMBL/GenBank/DDBJ databases">
        <authorList>
            <consortium name="Pathogen Informatics"/>
        </authorList>
    </citation>
    <scope>NUCLEOTIDE SEQUENCE</scope>
</reference>
<sequence length="172" mass="18489">MLAHVYRSCFVQTATFLDNLISSKDEIATLSLGISGQDALVSRVKELISYLTDFENDPDLSTVSQFPTIFPSSVSLSLHVPSTQTSLQIHLTAANRLSQRLLQSPVPPKSPPPVSISPPADDGNGIFNESSSVVDAEASNRTLTCQDSLIMPLTASQIPVDSDDPVNIESDF</sequence>
<comment type="caution">
    <text evidence="2">The sequence shown here is derived from an EMBL/GenBank/DDBJ whole genome shotgun (WGS) entry which is preliminary data.</text>
</comment>
<dbReference type="AlphaFoldDB" id="A0A3S5FEI5"/>
<name>A0A3S5FEI5_9PLAT</name>
<gene>
    <name evidence="2" type="ORF">PXEA_LOCUS19013</name>
</gene>
<protein>
    <submittedName>
        <fullName evidence="2">Uncharacterized protein</fullName>
    </submittedName>
</protein>
<proteinExistence type="predicted"/>
<evidence type="ECO:0000313" key="2">
    <source>
        <dbReference type="EMBL" id="VEL25573.1"/>
    </source>
</evidence>
<dbReference type="EMBL" id="CAAALY010074884">
    <property type="protein sequence ID" value="VEL25573.1"/>
    <property type="molecule type" value="Genomic_DNA"/>
</dbReference>
<feature type="region of interest" description="Disordered" evidence="1">
    <location>
        <begin position="102"/>
        <end position="128"/>
    </location>
</feature>